<evidence type="ECO:0000256" key="2">
    <source>
        <dbReference type="ARBA" id="ARBA00022723"/>
    </source>
</evidence>
<evidence type="ECO:0000313" key="9">
    <source>
        <dbReference type="Proteomes" id="UP000289546"/>
    </source>
</evidence>
<dbReference type="InterPro" id="IPR012747">
    <property type="entry name" value="MocE_2FeS"/>
</dbReference>
<comment type="similarity">
    <text evidence="6">Belongs to the bacterial ring-hydroxylating dioxygenase ferredoxin component family.</text>
</comment>
<dbReference type="InterPro" id="IPR017941">
    <property type="entry name" value="Rieske_2Fe-2S"/>
</dbReference>
<dbReference type="Gene3D" id="2.102.10.10">
    <property type="entry name" value="Rieske [2Fe-2S] iron-sulphur domain"/>
    <property type="match status" value="1"/>
</dbReference>
<dbReference type="Pfam" id="PF00355">
    <property type="entry name" value="Rieske"/>
    <property type="match status" value="1"/>
</dbReference>
<dbReference type="Proteomes" id="UP000289546">
    <property type="component" value="Unassembled WGS sequence"/>
</dbReference>
<dbReference type="InterPro" id="IPR036922">
    <property type="entry name" value="Rieske_2Fe-2S_sf"/>
</dbReference>
<feature type="domain" description="Rieske" evidence="7">
    <location>
        <begin position="8"/>
        <end position="105"/>
    </location>
</feature>
<accession>A0A4Q0S4R5</accession>
<protein>
    <submittedName>
        <fullName evidence="8">MocE</fullName>
    </submittedName>
</protein>
<proteinExistence type="inferred from homology"/>
<evidence type="ECO:0000256" key="4">
    <source>
        <dbReference type="ARBA" id="ARBA00023014"/>
    </source>
</evidence>
<dbReference type="GO" id="GO:0046872">
    <property type="term" value="F:metal ion binding"/>
    <property type="evidence" value="ECO:0007669"/>
    <property type="project" value="UniProtKB-KW"/>
</dbReference>
<comment type="cofactor">
    <cofactor evidence="5">
        <name>[2Fe-2S] cluster</name>
        <dbReference type="ChEBI" id="CHEBI:190135"/>
    </cofactor>
</comment>
<keyword evidence="2" id="KW-0479">Metal-binding</keyword>
<sequence length="107" mass="11579">MVTTTGEWVAACPVEAVGAEEALRWDHAGASFAIVRSPDGAYFAIDGHCSHEKIHLADGIVDGNIIECPKHFGTFDYRTGAARTLPACIDLRSYEVKVENGTVFIKI</sequence>
<evidence type="ECO:0000256" key="1">
    <source>
        <dbReference type="ARBA" id="ARBA00022714"/>
    </source>
</evidence>
<keyword evidence="3" id="KW-0408">Iron</keyword>
<dbReference type="NCBIfam" id="TIGR02377">
    <property type="entry name" value="MocE_fam_FeS"/>
    <property type="match status" value="1"/>
</dbReference>
<dbReference type="GO" id="GO:0051537">
    <property type="term" value="F:2 iron, 2 sulfur cluster binding"/>
    <property type="evidence" value="ECO:0007669"/>
    <property type="project" value="UniProtKB-KW"/>
</dbReference>
<dbReference type="AlphaFoldDB" id="A0A4Q0S4R5"/>
<keyword evidence="1" id="KW-0001">2Fe-2S</keyword>
<dbReference type="EMBL" id="LBJQ01000073">
    <property type="protein sequence ID" value="RXH28963.1"/>
    <property type="molecule type" value="Genomic_DNA"/>
</dbReference>
<dbReference type="SUPFAM" id="SSF50022">
    <property type="entry name" value="ISP domain"/>
    <property type="match status" value="1"/>
</dbReference>
<comment type="caution">
    <text evidence="8">The sequence shown here is derived from an EMBL/GenBank/DDBJ whole genome shotgun (WGS) entry which is preliminary data.</text>
</comment>
<dbReference type="PANTHER" id="PTHR21496:SF0">
    <property type="entry name" value="RIESKE DOMAIN-CONTAINING PROTEIN"/>
    <property type="match status" value="1"/>
</dbReference>
<dbReference type="PROSITE" id="PS51296">
    <property type="entry name" value="RIESKE"/>
    <property type="match status" value="1"/>
</dbReference>
<gene>
    <name evidence="8" type="ORF">XH99_14320</name>
</gene>
<reference evidence="8 9" key="1">
    <citation type="submission" date="2015-04" db="EMBL/GenBank/DDBJ databases">
        <title>Comparative genomics of rhizobia nodulating Arachis hypogaea in China.</title>
        <authorList>
            <person name="Li Y."/>
        </authorList>
    </citation>
    <scope>NUCLEOTIDE SEQUENCE [LARGE SCALE GENOMIC DNA]</scope>
    <source>
        <strain evidence="8 9">CCBAU 51757</strain>
    </source>
</reference>
<keyword evidence="9" id="KW-1185">Reference proteome</keyword>
<evidence type="ECO:0000259" key="7">
    <source>
        <dbReference type="PROSITE" id="PS51296"/>
    </source>
</evidence>
<evidence type="ECO:0000256" key="3">
    <source>
        <dbReference type="ARBA" id="ARBA00023004"/>
    </source>
</evidence>
<dbReference type="RefSeq" id="WP_128918595.1">
    <property type="nucleotide sequence ID" value="NZ_LBJQ01000073.1"/>
</dbReference>
<dbReference type="CDD" id="cd03528">
    <property type="entry name" value="Rieske_RO_ferredoxin"/>
    <property type="match status" value="1"/>
</dbReference>
<name>A0A4Q0S4R5_9BRAD</name>
<organism evidence="8 9">
    <name type="scientific">Bradyrhizobium nanningense</name>
    <dbReference type="NCBI Taxonomy" id="1325118"/>
    <lineage>
        <taxon>Bacteria</taxon>
        <taxon>Pseudomonadati</taxon>
        <taxon>Pseudomonadota</taxon>
        <taxon>Alphaproteobacteria</taxon>
        <taxon>Hyphomicrobiales</taxon>
        <taxon>Nitrobacteraceae</taxon>
        <taxon>Bradyrhizobium</taxon>
    </lineage>
</organism>
<evidence type="ECO:0000256" key="5">
    <source>
        <dbReference type="ARBA" id="ARBA00034078"/>
    </source>
</evidence>
<evidence type="ECO:0000256" key="6">
    <source>
        <dbReference type="ARBA" id="ARBA00038001"/>
    </source>
</evidence>
<evidence type="ECO:0000313" key="8">
    <source>
        <dbReference type="EMBL" id="RXH28963.1"/>
    </source>
</evidence>
<keyword evidence="4" id="KW-0411">Iron-sulfur</keyword>
<dbReference type="PANTHER" id="PTHR21496">
    <property type="entry name" value="FERREDOXIN-RELATED"/>
    <property type="match status" value="1"/>
</dbReference>